<dbReference type="Gene3D" id="1.10.630.10">
    <property type="entry name" value="Cytochrome P450"/>
    <property type="match status" value="2"/>
</dbReference>
<dbReference type="AlphaFoldDB" id="A0AAE1W688"/>
<keyword evidence="5 11" id="KW-0479">Metal-binding</keyword>
<evidence type="ECO:0000256" key="11">
    <source>
        <dbReference type="PIRSR" id="PIRSR602401-1"/>
    </source>
</evidence>
<organism evidence="14 15">
    <name type="scientific">Sesamum angolense</name>
    <dbReference type="NCBI Taxonomy" id="2727404"/>
    <lineage>
        <taxon>Eukaryota</taxon>
        <taxon>Viridiplantae</taxon>
        <taxon>Streptophyta</taxon>
        <taxon>Embryophyta</taxon>
        <taxon>Tracheophyta</taxon>
        <taxon>Spermatophyta</taxon>
        <taxon>Magnoliopsida</taxon>
        <taxon>eudicotyledons</taxon>
        <taxon>Gunneridae</taxon>
        <taxon>Pentapetalae</taxon>
        <taxon>asterids</taxon>
        <taxon>lamiids</taxon>
        <taxon>Lamiales</taxon>
        <taxon>Pedaliaceae</taxon>
        <taxon>Sesamum</taxon>
    </lineage>
</organism>
<feature type="binding site" description="axial binding residue" evidence="11">
    <location>
        <position position="418"/>
    </location>
    <ligand>
        <name>heme</name>
        <dbReference type="ChEBI" id="CHEBI:30413"/>
    </ligand>
    <ligandPart>
        <name>Fe</name>
        <dbReference type="ChEBI" id="CHEBI:18248"/>
    </ligandPart>
</feature>
<comment type="subcellular location">
    <subcellularLocation>
        <location evidence="1">Membrane</location>
        <topology evidence="1">Single-pass membrane protein</topology>
    </subcellularLocation>
</comment>
<sequence length="474" mass="53787">MESLASSGYPLPINSPAMQILAAVLLLLVLIYLVKFIYAVIWLPRKIESHFKKQGIKGPPYRLIYGNSQEIGQLLKDAASKSIRFSHDILQRVAPHYYKWSAMYGKTVLFWFGSKPRLISADPAMIKELMVNHSGSVIKDAFNPLSKLLFGQGLVGLEGDKWSVHRKISSQAFNMERVKGWVPEIVATTLNELNKWEAQRGGRDEFEIDVHKALQNLFADIICKAAFGSSFEEGKRVYELQDQQAVLALQADRSIFLSSLSSDREEDRLSVEEVIDECKTFYFAGKETTANLMSWTLLLLAKHPDWQNRAREEVFRVCKNQLPNSENLTELKTVTSILQETLRLYPPVVMLLRKTAKNIKLGKLDIPANIEFHLPILAVHHDPEIWGDDANEFNPLRFSERRKPLVPYFPFGLGPRSCVGQNLAMAEAKIVLAMIVQRFSLAISPSYTHTPIRTWTMEPQYGAQIILSRVVNSS</sequence>
<dbReference type="PANTHER" id="PTHR24282:SF211">
    <property type="entry name" value="CYTOCHROME P450-RELATED"/>
    <property type="match status" value="1"/>
</dbReference>
<keyword evidence="9 12" id="KW-0503">Monooxygenase</keyword>
<keyword evidence="7 12" id="KW-0560">Oxidoreductase</keyword>
<feature type="transmembrane region" description="Helical" evidence="13">
    <location>
        <begin position="20"/>
        <end position="43"/>
    </location>
</feature>
<comment type="cofactor">
    <cofactor evidence="11">
        <name>heme</name>
        <dbReference type="ChEBI" id="CHEBI:30413"/>
    </cofactor>
</comment>
<proteinExistence type="inferred from homology"/>
<evidence type="ECO:0000256" key="8">
    <source>
        <dbReference type="ARBA" id="ARBA00023004"/>
    </source>
</evidence>
<dbReference type="EMBL" id="JACGWL010000014">
    <property type="protein sequence ID" value="KAK4387532.1"/>
    <property type="molecule type" value="Genomic_DNA"/>
</dbReference>
<dbReference type="GO" id="GO:0016705">
    <property type="term" value="F:oxidoreductase activity, acting on paired donors, with incorporation or reduction of molecular oxygen"/>
    <property type="evidence" value="ECO:0007669"/>
    <property type="project" value="InterPro"/>
</dbReference>
<gene>
    <name evidence="14" type="ORF">Sango_2359800</name>
</gene>
<reference evidence="14" key="2">
    <citation type="journal article" date="2024" name="Plant">
        <title>Genomic evolution and insights into agronomic trait innovations of Sesamum species.</title>
        <authorList>
            <person name="Miao H."/>
            <person name="Wang L."/>
            <person name="Qu L."/>
            <person name="Liu H."/>
            <person name="Sun Y."/>
            <person name="Le M."/>
            <person name="Wang Q."/>
            <person name="Wei S."/>
            <person name="Zheng Y."/>
            <person name="Lin W."/>
            <person name="Duan Y."/>
            <person name="Cao H."/>
            <person name="Xiong S."/>
            <person name="Wang X."/>
            <person name="Wei L."/>
            <person name="Li C."/>
            <person name="Ma Q."/>
            <person name="Ju M."/>
            <person name="Zhao R."/>
            <person name="Li G."/>
            <person name="Mu C."/>
            <person name="Tian Q."/>
            <person name="Mei H."/>
            <person name="Zhang T."/>
            <person name="Gao T."/>
            <person name="Zhang H."/>
        </authorList>
    </citation>
    <scope>NUCLEOTIDE SEQUENCE</scope>
    <source>
        <strain evidence="14">K16</strain>
    </source>
</reference>
<evidence type="ECO:0000256" key="13">
    <source>
        <dbReference type="SAM" id="Phobius"/>
    </source>
</evidence>
<reference evidence="14" key="1">
    <citation type="submission" date="2020-06" db="EMBL/GenBank/DDBJ databases">
        <authorList>
            <person name="Li T."/>
            <person name="Hu X."/>
            <person name="Zhang T."/>
            <person name="Song X."/>
            <person name="Zhang H."/>
            <person name="Dai N."/>
            <person name="Sheng W."/>
            <person name="Hou X."/>
            <person name="Wei L."/>
        </authorList>
    </citation>
    <scope>NUCLEOTIDE SEQUENCE</scope>
    <source>
        <strain evidence="14">K16</strain>
        <tissue evidence="14">Leaf</tissue>
    </source>
</reference>
<keyword evidence="4 13" id="KW-0812">Transmembrane</keyword>
<evidence type="ECO:0000256" key="5">
    <source>
        <dbReference type="ARBA" id="ARBA00022723"/>
    </source>
</evidence>
<evidence type="ECO:0000256" key="1">
    <source>
        <dbReference type="ARBA" id="ARBA00004167"/>
    </source>
</evidence>
<evidence type="ECO:0000313" key="15">
    <source>
        <dbReference type="Proteomes" id="UP001289374"/>
    </source>
</evidence>
<dbReference type="PRINTS" id="PR00463">
    <property type="entry name" value="EP450I"/>
</dbReference>
<evidence type="ECO:0000256" key="12">
    <source>
        <dbReference type="RuleBase" id="RU000461"/>
    </source>
</evidence>
<evidence type="ECO:0000256" key="4">
    <source>
        <dbReference type="ARBA" id="ARBA00022692"/>
    </source>
</evidence>
<dbReference type="PRINTS" id="PR00385">
    <property type="entry name" value="P450"/>
</dbReference>
<dbReference type="PROSITE" id="PS00086">
    <property type="entry name" value="CYTOCHROME_P450"/>
    <property type="match status" value="1"/>
</dbReference>
<evidence type="ECO:0000313" key="14">
    <source>
        <dbReference type="EMBL" id="KAK4387532.1"/>
    </source>
</evidence>
<dbReference type="InterPro" id="IPR050665">
    <property type="entry name" value="Cytochrome_P450_Monooxygen"/>
</dbReference>
<accession>A0AAE1W688</accession>
<dbReference type="InterPro" id="IPR036396">
    <property type="entry name" value="Cyt_P450_sf"/>
</dbReference>
<evidence type="ECO:0000256" key="9">
    <source>
        <dbReference type="ARBA" id="ARBA00023033"/>
    </source>
</evidence>
<keyword evidence="8 11" id="KW-0408">Iron</keyword>
<dbReference type="PANTHER" id="PTHR24282">
    <property type="entry name" value="CYTOCHROME P450 FAMILY MEMBER"/>
    <property type="match status" value="1"/>
</dbReference>
<dbReference type="Proteomes" id="UP001289374">
    <property type="component" value="Unassembled WGS sequence"/>
</dbReference>
<dbReference type="GO" id="GO:0004497">
    <property type="term" value="F:monooxygenase activity"/>
    <property type="evidence" value="ECO:0007669"/>
    <property type="project" value="UniProtKB-KW"/>
</dbReference>
<dbReference type="GO" id="GO:0016020">
    <property type="term" value="C:membrane"/>
    <property type="evidence" value="ECO:0007669"/>
    <property type="project" value="UniProtKB-SubCell"/>
</dbReference>
<evidence type="ECO:0000256" key="2">
    <source>
        <dbReference type="ARBA" id="ARBA00010617"/>
    </source>
</evidence>
<name>A0AAE1W688_9LAMI</name>
<dbReference type="InterPro" id="IPR017972">
    <property type="entry name" value="Cyt_P450_CS"/>
</dbReference>
<keyword evidence="6 13" id="KW-1133">Transmembrane helix</keyword>
<evidence type="ECO:0000256" key="10">
    <source>
        <dbReference type="ARBA" id="ARBA00023136"/>
    </source>
</evidence>
<dbReference type="Pfam" id="PF00067">
    <property type="entry name" value="p450"/>
    <property type="match status" value="2"/>
</dbReference>
<protein>
    <submittedName>
        <fullName evidence="14">Cytochrome</fullName>
    </submittedName>
</protein>
<evidence type="ECO:0000256" key="6">
    <source>
        <dbReference type="ARBA" id="ARBA00022989"/>
    </source>
</evidence>
<keyword evidence="15" id="KW-1185">Reference proteome</keyword>
<dbReference type="InterPro" id="IPR002401">
    <property type="entry name" value="Cyt_P450_E_grp-I"/>
</dbReference>
<keyword evidence="3 11" id="KW-0349">Heme</keyword>
<dbReference type="GO" id="GO:0005506">
    <property type="term" value="F:iron ion binding"/>
    <property type="evidence" value="ECO:0007669"/>
    <property type="project" value="InterPro"/>
</dbReference>
<evidence type="ECO:0000256" key="3">
    <source>
        <dbReference type="ARBA" id="ARBA00022617"/>
    </source>
</evidence>
<comment type="caution">
    <text evidence="14">The sequence shown here is derived from an EMBL/GenBank/DDBJ whole genome shotgun (WGS) entry which is preliminary data.</text>
</comment>
<keyword evidence="10 13" id="KW-0472">Membrane</keyword>
<comment type="similarity">
    <text evidence="2 12">Belongs to the cytochrome P450 family.</text>
</comment>
<evidence type="ECO:0000256" key="7">
    <source>
        <dbReference type="ARBA" id="ARBA00023002"/>
    </source>
</evidence>
<dbReference type="SUPFAM" id="SSF48264">
    <property type="entry name" value="Cytochrome P450"/>
    <property type="match status" value="1"/>
</dbReference>
<dbReference type="InterPro" id="IPR001128">
    <property type="entry name" value="Cyt_P450"/>
</dbReference>
<dbReference type="GO" id="GO:0020037">
    <property type="term" value="F:heme binding"/>
    <property type="evidence" value="ECO:0007669"/>
    <property type="project" value="InterPro"/>
</dbReference>